<accession>A0AAV7W2N4</accession>
<dbReference type="AlphaFoldDB" id="A0AAV7W2N4"/>
<gene>
    <name evidence="2" type="ORF">NDU88_002225</name>
</gene>
<proteinExistence type="predicted"/>
<sequence length="169" mass="19066">MRLVVRSCEVLHHVALSCVGSDEELEDASVQRPALQYVWRYLHGRKISVTRSHDDRDPGVSDVTPDFRVRVAGKREDGRPQGWRESDVTILQTANLTETAIKAEEESQRSVGITDDLRATEGTKNPEPSEETLNNHHVPGGVWLNKLKTMDIVLNGINDCIEHAKRDYK</sequence>
<feature type="region of interest" description="Disordered" evidence="1">
    <location>
        <begin position="104"/>
        <end position="137"/>
    </location>
</feature>
<keyword evidence="3" id="KW-1185">Reference proteome</keyword>
<evidence type="ECO:0000313" key="3">
    <source>
        <dbReference type="Proteomes" id="UP001066276"/>
    </source>
</evidence>
<reference evidence="2" key="1">
    <citation type="journal article" date="2022" name="bioRxiv">
        <title>Sequencing and chromosome-scale assembly of the giantPleurodeles waltlgenome.</title>
        <authorList>
            <person name="Brown T."/>
            <person name="Elewa A."/>
            <person name="Iarovenko S."/>
            <person name="Subramanian E."/>
            <person name="Araus A.J."/>
            <person name="Petzold A."/>
            <person name="Susuki M."/>
            <person name="Suzuki K.-i.T."/>
            <person name="Hayashi T."/>
            <person name="Toyoda A."/>
            <person name="Oliveira C."/>
            <person name="Osipova E."/>
            <person name="Leigh N.D."/>
            <person name="Simon A."/>
            <person name="Yun M.H."/>
        </authorList>
    </citation>
    <scope>NUCLEOTIDE SEQUENCE</scope>
    <source>
        <strain evidence="2">20211129_DDA</strain>
        <tissue evidence="2">Liver</tissue>
    </source>
</reference>
<name>A0AAV7W2N4_PLEWA</name>
<comment type="caution">
    <text evidence="2">The sequence shown here is derived from an EMBL/GenBank/DDBJ whole genome shotgun (WGS) entry which is preliminary data.</text>
</comment>
<dbReference type="Proteomes" id="UP001066276">
    <property type="component" value="Chromosome 1_2"/>
</dbReference>
<protein>
    <submittedName>
        <fullName evidence="2">Uncharacterized protein</fullName>
    </submittedName>
</protein>
<evidence type="ECO:0000256" key="1">
    <source>
        <dbReference type="SAM" id="MobiDB-lite"/>
    </source>
</evidence>
<organism evidence="2 3">
    <name type="scientific">Pleurodeles waltl</name>
    <name type="common">Iberian ribbed newt</name>
    <dbReference type="NCBI Taxonomy" id="8319"/>
    <lineage>
        <taxon>Eukaryota</taxon>
        <taxon>Metazoa</taxon>
        <taxon>Chordata</taxon>
        <taxon>Craniata</taxon>
        <taxon>Vertebrata</taxon>
        <taxon>Euteleostomi</taxon>
        <taxon>Amphibia</taxon>
        <taxon>Batrachia</taxon>
        <taxon>Caudata</taxon>
        <taxon>Salamandroidea</taxon>
        <taxon>Salamandridae</taxon>
        <taxon>Pleurodelinae</taxon>
        <taxon>Pleurodeles</taxon>
    </lineage>
</organism>
<dbReference type="EMBL" id="JANPWB010000002">
    <property type="protein sequence ID" value="KAJ1206828.1"/>
    <property type="molecule type" value="Genomic_DNA"/>
</dbReference>
<evidence type="ECO:0000313" key="2">
    <source>
        <dbReference type="EMBL" id="KAJ1206828.1"/>
    </source>
</evidence>